<keyword evidence="2" id="KW-1185">Reference proteome</keyword>
<reference evidence="1 2" key="1">
    <citation type="submission" date="2016-10" db="EMBL/GenBank/DDBJ databases">
        <authorList>
            <person name="de Groot N.N."/>
        </authorList>
    </citation>
    <scope>NUCLEOTIDE SEQUENCE [LARGE SCALE GENOMIC DNA]</scope>
    <source>
        <strain evidence="1 2">DSM 23310</strain>
    </source>
</reference>
<proteinExistence type="predicted"/>
<dbReference type="EMBL" id="FNNG01000001">
    <property type="protein sequence ID" value="SDW04522.1"/>
    <property type="molecule type" value="Genomic_DNA"/>
</dbReference>
<dbReference type="InterPro" id="IPR007553">
    <property type="entry name" value="2-thiour_desulf"/>
</dbReference>
<dbReference type="Pfam" id="PF04463">
    <property type="entry name" value="2-thiour_desulf"/>
    <property type="match status" value="1"/>
</dbReference>
<dbReference type="PANTHER" id="PTHR30087:SF1">
    <property type="entry name" value="HYPOTHETICAL CYTOSOLIC PROTEIN"/>
    <property type="match status" value="1"/>
</dbReference>
<dbReference type="RefSeq" id="WP_093749791.1">
    <property type="nucleotide sequence ID" value="NZ_BSYN01000001.1"/>
</dbReference>
<organism evidence="1 2">
    <name type="scientific">Tepidimicrobium xylanilyticum</name>
    <dbReference type="NCBI Taxonomy" id="1123352"/>
    <lineage>
        <taxon>Bacteria</taxon>
        <taxon>Bacillati</taxon>
        <taxon>Bacillota</taxon>
        <taxon>Tissierellia</taxon>
        <taxon>Tissierellales</taxon>
        <taxon>Tepidimicrobiaceae</taxon>
        <taxon>Tepidimicrobium</taxon>
    </lineage>
</organism>
<protein>
    <submittedName>
        <fullName evidence="1">Uncharacterized conserved protein YbbK, DUF523 family</fullName>
    </submittedName>
</protein>
<gene>
    <name evidence="1" type="ORF">SAMN05660923_00107</name>
</gene>
<dbReference type="OrthoDB" id="9797779at2"/>
<accession>A0A1H2QBM3</accession>
<evidence type="ECO:0000313" key="2">
    <source>
        <dbReference type="Proteomes" id="UP000198828"/>
    </source>
</evidence>
<dbReference type="PANTHER" id="PTHR30087">
    <property type="entry name" value="INNER MEMBRANE PROTEIN"/>
    <property type="match status" value="1"/>
</dbReference>
<dbReference type="AlphaFoldDB" id="A0A1H2QBM3"/>
<dbReference type="Proteomes" id="UP000198828">
    <property type="component" value="Unassembled WGS sequence"/>
</dbReference>
<name>A0A1H2QBM3_9FIRM</name>
<evidence type="ECO:0000313" key="1">
    <source>
        <dbReference type="EMBL" id="SDW04522.1"/>
    </source>
</evidence>
<sequence>MNILISACLLGVNCRYDGGSKLVEKIDSLKDKYNLIPICPEIFGGLSTPREPAEIMGNRITTKNGKDVTDNYKRGAEEVLKLAKLYNCKLAILKERSPSCGYGKIYDGTFSGRLTDGNGITAELLTKNGIEVIGESEINTFLKK</sequence>